<name>A0AAE6IZT4_CAMFE</name>
<dbReference type="Proteomes" id="UP000322035">
    <property type="component" value="Chromosome"/>
</dbReference>
<dbReference type="Pfam" id="PF04860">
    <property type="entry name" value="Phage_portal"/>
    <property type="match status" value="1"/>
</dbReference>
<dbReference type="RefSeq" id="WP_002849061.1">
    <property type="nucleotide sequence ID" value="NZ_CP043435.1"/>
</dbReference>
<evidence type="ECO:0000313" key="2">
    <source>
        <dbReference type="Proteomes" id="UP000322035"/>
    </source>
</evidence>
<accession>A0AAE6IZT4</accession>
<dbReference type="EMBL" id="CP043435">
    <property type="protein sequence ID" value="QEL45412.1"/>
    <property type="molecule type" value="Genomic_DNA"/>
</dbReference>
<gene>
    <name evidence="1" type="ORF">CFVT_1490</name>
</gene>
<reference evidence="1 2" key="1">
    <citation type="submission" date="2019-08" db="EMBL/GenBank/DDBJ databases">
        <title>Complete genomes of the Campylobacter fetus subsp. venerealis, Campylobacter lari subsp. concheus, Campylobacter sputorum bv. sputorum and Campylobacter volucris type strains.</title>
        <authorList>
            <person name="Miller W.G."/>
            <person name="Yee E."/>
        </authorList>
    </citation>
    <scope>NUCLEOTIDE SEQUENCE [LARGE SCALE GENOMIC DNA]</scope>
    <source>
        <strain evidence="1 2">NCTC 10354</strain>
    </source>
</reference>
<sequence>MNRFFIEKDAKQSLQIGEETTSTSGIIEPFFSFNQLLEAYYANVYHRRAIKIKAGLLSQIETEESDLEKFLPAGVSPKNFLNTFAFNLELYGNAAIEKAGGSTSYLFYNLPANQMRLKKDRRLFQKVNEKIVELEGYHFFYYSPNSRYYGEPDYLAALQQILINQKADLYNDKFFDNGARPDLAIIYENAEPSEEQIKAFENFFGSNFRGYNNSHKTLIIYGENSANDKDAKIRFEELGRVSDLSFKELKSVTRDEIAVAHAIPPRLLGIVQGSALGGSGELSGQLQMFNELEIKPKIEMIESFFTNIGVKVTLKAMDTTSFKDDGEIVTTLVGSGILSIEEARSILGWQKNIKTYF</sequence>
<protein>
    <submittedName>
        <fullName evidence="1">Phage capsid portal protein, PBSX family</fullName>
    </submittedName>
</protein>
<dbReference type="InterPro" id="IPR006944">
    <property type="entry name" value="Phage/GTA_portal"/>
</dbReference>
<proteinExistence type="predicted"/>
<organism evidence="1 2">
    <name type="scientific">Campylobacter fetus subsp. venerealis NCTC 10354</name>
    <dbReference type="NCBI Taxonomy" id="983328"/>
    <lineage>
        <taxon>Bacteria</taxon>
        <taxon>Pseudomonadati</taxon>
        <taxon>Campylobacterota</taxon>
        <taxon>Epsilonproteobacteria</taxon>
        <taxon>Campylobacterales</taxon>
        <taxon>Campylobacteraceae</taxon>
        <taxon>Campylobacter</taxon>
        <taxon>Campylobacter fetus subsp. venerealis bv. venerealis</taxon>
    </lineage>
</organism>
<dbReference type="AlphaFoldDB" id="A0AAE6IZT4"/>
<evidence type="ECO:0000313" key="1">
    <source>
        <dbReference type="EMBL" id="QEL45412.1"/>
    </source>
</evidence>